<dbReference type="EMBL" id="CAJJDO010000107">
    <property type="protein sequence ID" value="CAD8194778.1"/>
    <property type="molecule type" value="Genomic_DNA"/>
</dbReference>
<proteinExistence type="predicted"/>
<evidence type="ECO:0000313" key="3">
    <source>
        <dbReference type="EMBL" id="CAD8194778.1"/>
    </source>
</evidence>
<feature type="compositionally biased region" description="Low complexity" evidence="2">
    <location>
        <begin position="305"/>
        <end position="321"/>
    </location>
</feature>
<sequence>MGCGVSRQQQERLKSYKQKLEELGQINDQLAKQIADLRDARNKRKPIYIIKDQEVEELTNYKGELERKFYLIEKEILRVNKQLQIQAKAEPKKKRKTTKPIDIDDIADEEEWKKNMMNDNDITIKPFDDAQLEIESNNIEKKDNNKSSQSDILMMDSQQNIKRQIAHIEQKDEINNQEQQLQFDSKKIIIQNVQQNEQNNFDNQSKLEQQDLNKIKVSIQEALGDDLQAYNDEIKNKLFSQDLSNHPQQTLKNSEIEICFNEQSLEQIVQSPERNITTIPKKSKQNQHHTSTQVQNNQQQKAEKQLFFSKQQSSNNNQQRSSKYKYQL</sequence>
<gene>
    <name evidence="3" type="ORF">PPENT_87.1.T1070157</name>
</gene>
<dbReference type="AlphaFoldDB" id="A0A8S1WXW4"/>
<feature type="compositionally biased region" description="Polar residues" evidence="2">
    <location>
        <begin position="288"/>
        <end position="300"/>
    </location>
</feature>
<name>A0A8S1WXW4_9CILI</name>
<evidence type="ECO:0000256" key="1">
    <source>
        <dbReference type="SAM" id="Coils"/>
    </source>
</evidence>
<accession>A0A8S1WXW4</accession>
<protein>
    <submittedName>
        <fullName evidence="3">Uncharacterized protein</fullName>
    </submittedName>
</protein>
<organism evidence="3 4">
    <name type="scientific">Paramecium pentaurelia</name>
    <dbReference type="NCBI Taxonomy" id="43138"/>
    <lineage>
        <taxon>Eukaryota</taxon>
        <taxon>Sar</taxon>
        <taxon>Alveolata</taxon>
        <taxon>Ciliophora</taxon>
        <taxon>Intramacronucleata</taxon>
        <taxon>Oligohymenophorea</taxon>
        <taxon>Peniculida</taxon>
        <taxon>Parameciidae</taxon>
        <taxon>Paramecium</taxon>
    </lineage>
</organism>
<dbReference type="Proteomes" id="UP000689195">
    <property type="component" value="Unassembled WGS sequence"/>
</dbReference>
<comment type="caution">
    <text evidence="3">The sequence shown here is derived from an EMBL/GenBank/DDBJ whole genome shotgun (WGS) entry which is preliminary data.</text>
</comment>
<evidence type="ECO:0000313" key="4">
    <source>
        <dbReference type="Proteomes" id="UP000689195"/>
    </source>
</evidence>
<reference evidence="3" key="1">
    <citation type="submission" date="2021-01" db="EMBL/GenBank/DDBJ databases">
        <authorList>
            <consortium name="Genoscope - CEA"/>
            <person name="William W."/>
        </authorList>
    </citation>
    <scope>NUCLEOTIDE SEQUENCE</scope>
</reference>
<dbReference type="OrthoDB" id="306809at2759"/>
<keyword evidence="4" id="KW-1185">Reference proteome</keyword>
<evidence type="ECO:0000256" key="2">
    <source>
        <dbReference type="SAM" id="MobiDB-lite"/>
    </source>
</evidence>
<feature type="region of interest" description="Disordered" evidence="2">
    <location>
        <begin position="280"/>
        <end position="328"/>
    </location>
</feature>
<keyword evidence="1" id="KW-0175">Coiled coil</keyword>
<feature type="coiled-coil region" evidence="1">
    <location>
        <begin position="6"/>
        <end position="43"/>
    </location>
</feature>